<feature type="non-terminal residue" evidence="2">
    <location>
        <position position="1"/>
    </location>
</feature>
<reference evidence="2" key="1">
    <citation type="submission" date="2000-05" db="EMBL/GenBank/DDBJ databases">
        <title>Homo sapiens uncharacterized gastric protein ZA32P mRNA.</title>
        <authorList>
            <person name="Zhao J.R."/>
            <person name="Yan X.J."/>
            <person name="Cui D.X."/>
            <person name="Han F.C."/>
            <person name="Hou Y."/>
            <person name="Su C.Z."/>
        </authorList>
    </citation>
    <scope>NUCLEOTIDE SEQUENCE</scope>
</reference>
<evidence type="ECO:0000313" key="2">
    <source>
        <dbReference type="EMBL" id="AAG03014.1"/>
    </source>
</evidence>
<sequence length="43" mass="4886">VRKMVEKYPKCHLVRGACAASSKHGSTEGLMQKLIEDTWPREN</sequence>
<name>Q9HD56_HUMAN</name>
<organism evidence="2">
    <name type="scientific">Homo sapiens</name>
    <name type="common">Human</name>
    <dbReference type="NCBI Taxonomy" id="9606"/>
    <lineage>
        <taxon>Eukaryota</taxon>
        <taxon>Metazoa</taxon>
        <taxon>Chordata</taxon>
        <taxon>Craniata</taxon>
        <taxon>Vertebrata</taxon>
        <taxon>Euteleostomi</taxon>
        <taxon>Mammalia</taxon>
        <taxon>Eutheria</taxon>
        <taxon>Euarchontoglires</taxon>
        <taxon>Primates</taxon>
        <taxon>Haplorrhini</taxon>
        <taxon>Catarrhini</taxon>
        <taxon>Hominidae</taxon>
        <taxon>Homo</taxon>
    </lineage>
</organism>
<feature type="region of interest" description="Disordered" evidence="1">
    <location>
        <begin position="22"/>
        <end position="43"/>
    </location>
</feature>
<evidence type="ECO:0000256" key="1">
    <source>
        <dbReference type="SAM" id="MobiDB-lite"/>
    </source>
</evidence>
<proteinExistence type="evidence at transcript level"/>
<feature type="compositionally biased region" description="Basic and acidic residues" evidence="1">
    <location>
        <begin position="34"/>
        <end position="43"/>
    </location>
</feature>
<dbReference type="AlphaFoldDB" id="Q9HD56"/>
<accession>Q9HD56</accession>
<protein>
    <submittedName>
        <fullName evidence="2">Uncharacterized gastric protein ZA32P</fullName>
    </submittedName>
</protein>
<dbReference type="EMBL" id="AF264622">
    <property type="protein sequence ID" value="AAG03014.1"/>
    <property type="molecule type" value="mRNA"/>
</dbReference>